<name>A0A9W8MJK4_9AGAR</name>
<gene>
    <name evidence="1" type="ORF">H1R20_g4017</name>
</gene>
<evidence type="ECO:0000313" key="2">
    <source>
        <dbReference type="Proteomes" id="UP001140091"/>
    </source>
</evidence>
<dbReference type="Proteomes" id="UP001140091">
    <property type="component" value="Unassembled WGS sequence"/>
</dbReference>
<comment type="caution">
    <text evidence="1">The sequence shown here is derived from an EMBL/GenBank/DDBJ whole genome shotgun (WGS) entry which is preliminary data.</text>
</comment>
<feature type="non-terminal residue" evidence="1">
    <location>
        <position position="69"/>
    </location>
</feature>
<sequence length="69" mass="7976">MVYQVVETNSWHTQARLDVLLHPARDENPKRNQGVFVEEGEHTVDKLLNLVFIFALVQAIDDDKERVTS</sequence>
<accession>A0A9W8MJK4</accession>
<dbReference type="OrthoDB" id="10385607at2759"/>
<organism evidence="1 2">
    <name type="scientific">Candolleomyces eurysporus</name>
    <dbReference type="NCBI Taxonomy" id="2828524"/>
    <lineage>
        <taxon>Eukaryota</taxon>
        <taxon>Fungi</taxon>
        <taxon>Dikarya</taxon>
        <taxon>Basidiomycota</taxon>
        <taxon>Agaricomycotina</taxon>
        <taxon>Agaricomycetes</taxon>
        <taxon>Agaricomycetidae</taxon>
        <taxon>Agaricales</taxon>
        <taxon>Agaricineae</taxon>
        <taxon>Psathyrellaceae</taxon>
        <taxon>Candolleomyces</taxon>
    </lineage>
</organism>
<evidence type="ECO:0000313" key="1">
    <source>
        <dbReference type="EMBL" id="KAJ2933036.1"/>
    </source>
</evidence>
<proteinExistence type="predicted"/>
<dbReference type="AlphaFoldDB" id="A0A9W8MJK4"/>
<protein>
    <submittedName>
        <fullName evidence="1">Uncharacterized protein</fullName>
    </submittedName>
</protein>
<keyword evidence="2" id="KW-1185">Reference proteome</keyword>
<dbReference type="EMBL" id="JANBPK010000752">
    <property type="protein sequence ID" value="KAJ2933036.1"/>
    <property type="molecule type" value="Genomic_DNA"/>
</dbReference>
<reference evidence="1" key="1">
    <citation type="submission" date="2022-06" db="EMBL/GenBank/DDBJ databases">
        <title>Genome Sequence of Candolleomyces eurysporus.</title>
        <authorList>
            <person name="Buettner E."/>
        </authorList>
    </citation>
    <scope>NUCLEOTIDE SEQUENCE</scope>
    <source>
        <strain evidence="1">VTCC 930004</strain>
    </source>
</reference>